<dbReference type="Proteomes" id="UP000557749">
    <property type="component" value="Unassembled WGS sequence"/>
</dbReference>
<keyword evidence="2" id="KW-0540">Nuclease</keyword>
<dbReference type="Pfam" id="PF13391">
    <property type="entry name" value="HNH_2"/>
    <property type="match status" value="1"/>
</dbReference>
<evidence type="ECO:0000259" key="1">
    <source>
        <dbReference type="Pfam" id="PF13391"/>
    </source>
</evidence>
<proteinExistence type="predicted"/>
<name>A0AAW3SPY7_9GAMM</name>
<dbReference type="RefSeq" id="WP_181844402.1">
    <property type="nucleotide sequence ID" value="NZ_JACERJ010000001.1"/>
</dbReference>
<organism evidence="2 3">
    <name type="scientific">Pectobacterium aroidearum</name>
    <dbReference type="NCBI Taxonomy" id="1201031"/>
    <lineage>
        <taxon>Bacteria</taxon>
        <taxon>Pseudomonadati</taxon>
        <taxon>Pseudomonadota</taxon>
        <taxon>Gammaproteobacteria</taxon>
        <taxon>Enterobacterales</taxon>
        <taxon>Pectobacteriaceae</taxon>
        <taxon>Pectobacterium</taxon>
    </lineage>
</organism>
<reference evidence="2 3" key="1">
    <citation type="submission" date="2020-07" db="EMBL/GenBank/DDBJ databases">
        <title>Characterization of Pectobacterium aroidearum strains causing soft rot on Amorphophallus konjac.</title>
        <authorList>
            <person name="Xie H."/>
        </authorList>
    </citation>
    <scope>NUCLEOTIDE SEQUENCE [LARGE SCALE GENOMIC DNA]</scope>
    <source>
        <strain evidence="2 3">MY7</strain>
    </source>
</reference>
<dbReference type="AlphaFoldDB" id="A0AAW3SPY7"/>
<sequence>MAIRKSIPNETKLRLFSASAGHCQKPDCLKPLFPAEIGGDKHIAEMAHLIPHGETGPRHEERPAEEFEADSFENLILLCPTCHTTIDKAPESFPRSMILDWKSNHIVALAHKQGIIRYEDRRQAREAVIASMDESKAIWKEFAPVEGARSEFNPESETAQIWSQRMKSVILPNHFRIQAIISMNLCHLTAEERETFAQYKEHVRGLSERHVCGVSGSAIRYPQDMDGIFA</sequence>
<accession>A0AAW3SPY7</accession>
<dbReference type="EMBL" id="JACERJ010000001">
    <property type="protein sequence ID" value="MBA5202574.1"/>
    <property type="molecule type" value="Genomic_DNA"/>
</dbReference>
<dbReference type="GO" id="GO:0004519">
    <property type="term" value="F:endonuclease activity"/>
    <property type="evidence" value="ECO:0007669"/>
    <property type="project" value="UniProtKB-KW"/>
</dbReference>
<dbReference type="InterPro" id="IPR003615">
    <property type="entry name" value="HNH_nuc"/>
</dbReference>
<keyword evidence="2" id="KW-0255">Endonuclease</keyword>
<comment type="caution">
    <text evidence="2">The sequence shown here is derived from an EMBL/GenBank/DDBJ whole genome shotgun (WGS) entry which is preliminary data.</text>
</comment>
<keyword evidence="2" id="KW-0378">Hydrolase</keyword>
<gene>
    <name evidence="2" type="ORF">H2Y57_02505</name>
</gene>
<feature type="domain" description="HNH nuclease" evidence="1">
    <location>
        <begin position="43"/>
        <end position="88"/>
    </location>
</feature>
<evidence type="ECO:0000313" key="3">
    <source>
        <dbReference type="Proteomes" id="UP000557749"/>
    </source>
</evidence>
<dbReference type="CDD" id="cd00085">
    <property type="entry name" value="HNHc"/>
    <property type="match status" value="1"/>
</dbReference>
<protein>
    <submittedName>
        <fullName evidence="2">HNH endonuclease</fullName>
    </submittedName>
</protein>
<evidence type="ECO:0000313" key="2">
    <source>
        <dbReference type="EMBL" id="MBA5202574.1"/>
    </source>
</evidence>